<comment type="caution">
    <text evidence="2">The sequence shown here is derived from an EMBL/GenBank/DDBJ whole genome shotgun (WGS) entry which is preliminary data.</text>
</comment>
<dbReference type="RefSeq" id="WP_184154200.1">
    <property type="nucleotide sequence ID" value="NZ_JACHKA010000001.1"/>
</dbReference>
<dbReference type="Pfam" id="PF10074">
    <property type="entry name" value="RovC_DNA-bd"/>
    <property type="match status" value="1"/>
</dbReference>
<evidence type="ECO:0000313" key="2">
    <source>
        <dbReference type="EMBL" id="MBB5986558.1"/>
    </source>
</evidence>
<reference evidence="2 3" key="1">
    <citation type="submission" date="2020-08" db="EMBL/GenBank/DDBJ databases">
        <title>Exploring microbial biodiversity for novel pathways involved in the catabolism of aromatic compounds derived from lignin.</title>
        <authorList>
            <person name="Elkins J."/>
        </authorList>
    </citation>
    <scope>NUCLEOTIDE SEQUENCE [LARGE SCALE GENOMIC DNA]</scope>
    <source>
        <strain evidence="2 3">B1D3A</strain>
    </source>
</reference>
<organism evidence="2 3">
    <name type="scientific">Sphingobium lignivorans</name>
    <dbReference type="NCBI Taxonomy" id="2735886"/>
    <lineage>
        <taxon>Bacteria</taxon>
        <taxon>Pseudomonadati</taxon>
        <taxon>Pseudomonadota</taxon>
        <taxon>Alphaproteobacteria</taxon>
        <taxon>Sphingomonadales</taxon>
        <taxon>Sphingomonadaceae</taxon>
        <taxon>Sphingobium</taxon>
    </lineage>
</organism>
<sequence>MLRVRAEPTAPDDPEALDLTRLGHQATLARDDDGREYLALSNGWHRVRLDVIEGSICASRQVRLHYQLSGFTGLEPRLRALRQLLALQRDDGFDPSLFPRLPRMAQRLEALRVSDALADGASYRDVAIALFGIERVREEWGGRSDFLLSRVRRRVAEARRMASGEYRHLLLP</sequence>
<dbReference type="InterPro" id="IPR018754">
    <property type="entry name" value="RovC-like_DNA-bd"/>
</dbReference>
<proteinExistence type="predicted"/>
<protein>
    <recommendedName>
        <fullName evidence="1">T6SS Transcription factor RovC-like DNA binding domain-containing protein</fullName>
    </recommendedName>
</protein>
<evidence type="ECO:0000259" key="1">
    <source>
        <dbReference type="Pfam" id="PF10074"/>
    </source>
</evidence>
<gene>
    <name evidence="2" type="ORF">HNP60_002532</name>
</gene>
<dbReference type="EMBL" id="JACHKA010000001">
    <property type="protein sequence ID" value="MBB5986558.1"/>
    <property type="molecule type" value="Genomic_DNA"/>
</dbReference>
<evidence type="ECO:0000313" key="3">
    <source>
        <dbReference type="Proteomes" id="UP001138540"/>
    </source>
</evidence>
<accession>A0ABR6NJ76</accession>
<feature type="domain" description="T6SS Transcription factor RovC-like DNA binding" evidence="1">
    <location>
        <begin position="73"/>
        <end position="170"/>
    </location>
</feature>
<keyword evidence="3" id="KW-1185">Reference proteome</keyword>
<name>A0ABR6NJ76_9SPHN</name>
<dbReference type="Proteomes" id="UP001138540">
    <property type="component" value="Unassembled WGS sequence"/>
</dbReference>